<keyword evidence="2" id="KW-1185">Reference proteome</keyword>
<organism evidence="1 2">
    <name type="scientific">Goodea atripinnis</name>
    <dbReference type="NCBI Taxonomy" id="208336"/>
    <lineage>
        <taxon>Eukaryota</taxon>
        <taxon>Metazoa</taxon>
        <taxon>Chordata</taxon>
        <taxon>Craniata</taxon>
        <taxon>Vertebrata</taxon>
        <taxon>Euteleostomi</taxon>
        <taxon>Actinopterygii</taxon>
        <taxon>Neopterygii</taxon>
        <taxon>Teleostei</taxon>
        <taxon>Neoteleostei</taxon>
        <taxon>Acanthomorphata</taxon>
        <taxon>Ovalentaria</taxon>
        <taxon>Atherinomorphae</taxon>
        <taxon>Cyprinodontiformes</taxon>
        <taxon>Goodeidae</taxon>
        <taxon>Goodea</taxon>
    </lineage>
</organism>
<dbReference type="EMBL" id="JAHRIO010040161">
    <property type="protein sequence ID" value="MEQ2170831.1"/>
    <property type="molecule type" value="Genomic_DNA"/>
</dbReference>
<gene>
    <name evidence="1" type="ORF">GOODEAATRI_004322</name>
</gene>
<comment type="caution">
    <text evidence="1">The sequence shown here is derived from an EMBL/GenBank/DDBJ whole genome shotgun (WGS) entry which is preliminary data.</text>
</comment>
<reference evidence="1 2" key="1">
    <citation type="submission" date="2021-06" db="EMBL/GenBank/DDBJ databases">
        <authorList>
            <person name="Palmer J.M."/>
        </authorList>
    </citation>
    <scope>NUCLEOTIDE SEQUENCE [LARGE SCALE GENOMIC DNA]</scope>
    <source>
        <strain evidence="1 2">GA_2019</strain>
        <tissue evidence="1">Muscle</tissue>
    </source>
</reference>
<protein>
    <submittedName>
        <fullName evidence="1">Uncharacterized protein</fullName>
    </submittedName>
</protein>
<accession>A0ABV0NIF8</accession>
<evidence type="ECO:0000313" key="1">
    <source>
        <dbReference type="EMBL" id="MEQ2170831.1"/>
    </source>
</evidence>
<proteinExistence type="predicted"/>
<dbReference type="Proteomes" id="UP001476798">
    <property type="component" value="Unassembled WGS sequence"/>
</dbReference>
<sequence length="131" mass="14330">MLKVLSGAPGRSVPGVLPVRKSVGNGRNHSEPRFCFVKTFESTLLGDNWLIKNTRLRLSDKKQTEKQRGSKSEWVSPTLNLLFSSALICRLISALFLLSPSSSLPTSAHIFPGLISLLVSLVYGPRHTAIS</sequence>
<name>A0ABV0NIF8_9TELE</name>
<evidence type="ECO:0000313" key="2">
    <source>
        <dbReference type="Proteomes" id="UP001476798"/>
    </source>
</evidence>